<dbReference type="Proteomes" id="UP001066276">
    <property type="component" value="Chromosome 3_2"/>
</dbReference>
<feature type="region of interest" description="Disordered" evidence="1">
    <location>
        <begin position="1"/>
        <end position="166"/>
    </location>
</feature>
<protein>
    <submittedName>
        <fullName evidence="2">Uncharacterized protein</fullName>
    </submittedName>
</protein>
<organism evidence="2 3">
    <name type="scientific">Pleurodeles waltl</name>
    <name type="common">Iberian ribbed newt</name>
    <dbReference type="NCBI Taxonomy" id="8319"/>
    <lineage>
        <taxon>Eukaryota</taxon>
        <taxon>Metazoa</taxon>
        <taxon>Chordata</taxon>
        <taxon>Craniata</taxon>
        <taxon>Vertebrata</taxon>
        <taxon>Euteleostomi</taxon>
        <taxon>Amphibia</taxon>
        <taxon>Batrachia</taxon>
        <taxon>Caudata</taxon>
        <taxon>Salamandroidea</taxon>
        <taxon>Salamandridae</taxon>
        <taxon>Pleurodelinae</taxon>
        <taxon>Pleurodeles</taxon>
    </lineage>
</organism>
<comment type="caution">
    <text evidence="2">The sequence shown here is derived from an EMBL/GenBank/DDBJ whole genome shotgun (WGS) entry which is preliminary data.</text>
</comment>
<feature type="compositionally biased region" description="Basic and acidic residues" evidence="1">
    <location>
        <begin position="53"/>
        <end position="75"/>
    </location>
</feature>
<keyword evidence="3" id="KW-1185">Reference proteome</keyword>
<evidence type="ECO:0000313" key="2">
    <source>
        <dbReference type="EMBL" id="KAJ1176514.1"/>
    </source>
</evidence>
<accession>A0AAV7TKQ5</accession>
<evidence type="ECO:0000256" key="1">
    <source>
        <dbReference type="SAM" id="MobiDB-lite"/>
    </source>
</evidence>
<proteinExistence type="predicted"/>
<feature type="compositionally biased region" description="Low complexity" evidence="1">
    <location>
        <begin position="143"/>
        <end position="152"/>
    </location>
</feature>
<sequence length="166" mass="18248">MGAAPDAEDADFRVPGAENNNNGLRKGGEETSEATTSEDRADQRWTASVAEGARIEKQELLNERRRREEGTRPRETSAFCHVPGRAWLNKPSRRKKSKAETRPSKAQAAESQKQALKEANLFASPQRQTQLDARGATLDHSTDQSSGSTSPSVFGPERTPRMADDI</sequence>
<name>A0AAV7TKQ5_PLEWA</name>
<gene>
    <name evidence="2" type="ORF">NDU88_001792</name>
</gene>
<dbReference type="AlphaFoldDB" id="A0AAV7TKQ5"/>
<evidence type="ECO:0000313" key="3">
    <source>
        <dbReference type="Proteomes" id="UP001066276"/>
    </source>
</evidence>
<feature type="compositionally biased region" description="Low complexity" evidence="1">
    <location>
        <begin position="104"/>
        <end position="119"/>
    </location>
</feature>
<dbReference type="EMBL" id="JANPWB010000006">
    <property type="protein sequence ID" value="KAJ1176514.1"/>
    <property type="molecule type" value="Genomic_DNA"/>
</dbReference>
<reference evidence="2" key="1">
    <citation type="journal article" date="2022" name="bioRxiv">
        <title>Sequencing and chromosome-scale assembly of the giantPleurodeles waltlgenome.</title>
        <authorList>
            <person name="Brown T."/>
            <person name="Elewa A."/>
            <person name="Iarovenko S."/>
            <person name="Subramanian E."/>
            <person name="Araus A.J."/>
            <person name="Petzold A."/>
            <person name="Susuki M."/>
            <person name="Suzuki K.-i.T."/>
            <person name="Hayashi T."/>
            <person name="Toyoda A."/>
            <person name="Oliveira C."/>
            <person name="Osipova E."/>
            <person name="Leigh N.D."/>
            <person name="Simon A."/>
            <person name="Yun M.H."/>
        </authorList>
    </citation>
    <scope>NUCLEOTIDE SEQUENCE</scope>
    <source>
        <strain evidence="2">20211129_DDA</strain>
        <tissue evidence="2">Liver</tissue>
    </source>
</reference>